<gene>
    <name evidence="4" type="ORF">L1049_008196</name>
</gene>
<reference evidence="4 5" key="1">
    <citation type="journal article" date="2024" name="Plant J.">
        <title>Genome sequences and population genomics reveal climatic adaptation and genomic divergence between two closely related sweetgum species.</title>
        <authorList>
            <person name="Xu W.Q."/>
            <person name="Ren C.Q."/>
            <person name="Zhang X.Y."/>
            <person name="Comes H.P."/>
            <person name="Liu X.H."/>
            <person name="Li Y.G."/>
            <person name="Kettle C.J."/>
            <person name="Jalonen R."/>
            <person name="Gaisberger H."/>
            <person name="Ma Y.Z."/>
            <person name="Qiu Y.X."/>
        </authorList>
    </citation>
    <scope>NUCLEOTIDE SEQUENCE [LARGE SCALE GENOMIC DNA]</scope>
    <source>
        <strain evidence="4">Hangzhou</strain>
    </source>
</reference>
<evidence type="ECO:0000313" key="4">
    <source>
        <dbReference type="EMBL" id="KAK9290033.1"/>
    </source>
</evidence>
<dbReference type="AlphaFoldDB" id="A0AAP0X850"/>
<organism evidence="4 5">
    <name type="scientific">Liquidambar formosana</name>
    <name type="common">Formosan gum</name>
    <dbReference type="NCBI Taxonomy" id="63359"/>
    <lineage>
        <taxon>Eukaryota</taxon>
        <taxon>Viridiplantae</taxon>
        <taxon>Streptophyta</taxon>
        <taxon>Embryophyta</taxon>
        <taxon>Tracheophyta</taxon>
        <taxon>Spermatophyta</taxon>
        <taxon>Magnoliopsida</taxon>
        <taxon>eudicotyledons</taxon>
        <taxon>Gunneridae</taxon>
        <taxon>Pentapetalae</taxon>
        <taxon>Saxifragales</taxon>
        <taxon>Altingiaceae</taxon>
        <taxon>Liquidambar</taxon>
    </lineage>
</organism>
<accession>A0AAP0X850</accession>
<feature type="domain" description="CCHC-type" evidence="3">
    <location>
        <begin position="15"/>
        <end position="28"/>
    </location>
</feature>
<dbReference type="InterPro" id="IPR001878">
    <property type="entry name" value="Znf_CCHC"/>
</dbReference>
<dbReference type="InterPro" id="IPR036875">
    <property type="entry name" value="Znf_CCHC_sf"/>
</dbReference>
<evidence type="ECO:0000256" key="2">
    <source>
        <dbReference type="SAM" id="MobiDB-lite"/>
    </source>
</evidence>
<dbReference type="Proteomes" id="UP001415857">
    <property type="component" value="Unassembled WGS sequence"/>
</dbReference>
<keyword evidence="5" id="KW-1185">Reference proteome</keyword>
<keyword evidence="1" id="KW-0863">Zinc-finger</keyword>
<dbReference type="GO" id="GO:0003676">
    <property type="term" value="F:nucleic acid binding"/>
    <property type="evidence" value="ECO:0007669"/>
    <property type="project" value="InterPro"/>
</dbReference>
<comment type="caution">
    <text evidence="4">The sequence shown here is derived from an EMBL/GenBank/DDBJ whole genome shotgun (WGS) entry which is preliminary data.</text>
</comment>
<keyword evidence="1" id="KW-0479">Metal-binding</keyword>
<dbReference type="SUPFAM" id="SSF57756">
    <property type="entry name" value="Retrovirus zinc finger-like domains"/>
    <property type="match status" value="1"/>
</dbReference>
<dbReference type="EMBL" id="JBBPBK010000002">
    <property type="protein sequence ID" value="KAK9290033.1"/>
    <property type="molecule type" value="Genomic_DNA"/>
</dbReference>
<dbReference type="PROSITE" id="PS50158">
    <property type="entry name" value="ZF_CCHC"/>
    <property type="match status" value="1"/>
</dbReference>
<keyword evidence="1" id="KW-0862">Zinc</keyword>
<sequence>MRIDLWSSPRSTPVCHYCGKIGHIRPNCFHLRNGSSRSSRNPILSWDNVGDCLRKLCQEVVDLRQIAHRGSGTSSRDSISDSIQAMSFPRERFIARKEWVKKKDSDCLTPLVSVVQKDKAKALAAPRPSLTALTALRLQPSPLGLTALTLSPRQSQSPLPHAVATRRRHSPVATCHANRPSKSVLAR</sequence>
<protein>
    <recommendedName>
        <fullName evidence="3">CCHC-type domain-containing protein</fullName>
    </recommendedName>
</protein>
<evidence type="ECO:0000256" key="1">
    <source>
        <dbReference type="PROSITE-ProRule" id="PRU00047"/>
    </source>
</evidence>
<dbReference type="GO" id="GO:0008270">
    <property type="term" value="F:zinc ion binding"/>
    <property type="evidence" value="ECO:0007669"/>
    <property type="project" value="UniProtKB-KW"/>
</dbReference>
<feature type="region of interest" description="Disordered" evidence="2">
    <location>
        <begin position="152"/>
        <end position="187"/>
    </location>
</feature>
<evidence type="ECO:0000259" key="3">
    <source>
        <dbReference type="PROSITE" id="PS50158"/>
    </source>
</evidence>
<evidence type="ECO:0000313" key="5">
    <source>
        <dbReference type="Proteomes" id="UP001415857"/>
    </source>
</evidence>
<name>A0AAP0X850_LIQFO</name>
<proteinExistence type="predicted"/>